<name>A0ABQ2ESQ8_9ACTN</name>
<dbReference type="PANTHER" id="PTHR40036:SF1">
    <property type="entry name" value="MACROCIN O-METHYLTRANSFERASE"/>
    <property type="match status" value="1"/>
</dbReference>
<dbReference type="Gene3D" id="3.40.50.150">
    <property type="entry name" value="Vaccinia Virus protein VP39"/>
    <property type="match status" value="1"/>
</dbReference>
<keyword evidence="3" id="KW-1185">Reference proteome</keyword>
<evidence type="ECO:0008006" key="4">
    <source>
        <dbReference type="Google" id="ProtNLM"/>
    </source>
</evidence>
<accession>A0ABQ2ESQ8</accession>
<evidence type="ECO:0000313" key="3">
    <source>
        <dbReference type="Proteomes" id="UP000660265"/>
    </source>
</evidence>
<comment type="caution">
    <text evidence="2">The sequence shown here is derived from an EMBL/GenBank/DDBJ whole genome shotgun (WGS) entry which is preliminary data.</text>
</comment>
<evidence type="ECO:0000313" key="2">
    <source>
        <dbReference type="EMBL" id="GGK24558.1"/>
    </source>
</evidence>
<reference evidence="3" key="1">
    <citation type="journal article" date="2019" name="Int. J. Syst. Evol. Microbiol.">
        <title>The Global Catalogue of Microorganisms (GCM) 10K type strain sequencing project: providing services to taxonomists for standard genome sequencing and annotation.</title>
        <authorList>
            <consortium name="The Broad Institute Genomics Platform"/>
            <consortium name="The Broad Institute Genome Sequencing Center for Infectious Disease"/>
            <person name="Wu L."/>
            <person name="Ma J."/>
        </authorList>
    </citation>
    <scope>NUCLEOTIDE SEQUENCE [LARGE SCALE GENOMIC DNA]</scope>
    <source>
        <strain evidence="3">CGMCC 4.7275</strain>
    </source>
</reference>
<feature type="compositionally biased region" description="Low complexity" evidence="1">
    <location>
        <begin position="21"/>
        <end position="48"/>
    </location>
</feature>
<dbReference type="PANTHER" id="PTHR40036">
    <property type="entry name" value="MACROCIN O-METHYLTRANSFERASE"/>
    <property type="match status" value="1"/>
</dbReference>
<dbReference type="Proteomes" id="UP000660265">
    <property type="component" value="Unassembled WGS sequence"/>
</dbReference>
<dbReference type="Pfam" id="PF05711">
    <property type="entry name" value="TylF"/>
    <property type="match status" value="1"/>
</dbReference>
<gene>
    <name evidence="2" type="ORF">GCM10011583_65710</name>
</gene>
<dbReference type="InterPro" id="IPR008884">
    <property type="entry name" value="TylF_MeTrfase"/>
</dbReference>
<dbReference type="SUPFAM" id="SSF53335">
    <property type="entry name" value="S-adenosyl-L-methionine-dependent methyltransferases"/>
    <property type="match status" value="1"/>
</dbReference>
<dbReference type="InterPro" id="IPR029063">
    <property type="entry name" value="SAM-dependent_MTases_sf"/>
</dbReference>
<organism evidence="2 3">
    <name type="scientific">Streptomyces camponoticapitis</name>
    <dbReference type="NCBI Taxonomy" id="1616125"/>
    <lineage>
        <taxon>Bacteria</taxon>
        <taxon>Bacillati</taxon>
        <taxon>Actinomycetota</taxon>
        <taxon>Actinomycetes</taxon>
        <taxon>Kitasatosporales</taxon>
        <taxon>Streptomycetaceae</taxon>
        <taxon>Streptomyces</taxon>
    </lineage>
</organism>
<evidence type="ECO:0000256" key="1">
    <source>
        <dbReference type="SAM" id="MobiDB-lite"/>
    </source>
</evidence>
<proteinExistence type="predicted"/>
<feature type="region of interest" description="Disordered" evidence="1">
    <location>
        <begin position="1"/>
        <end position="61"/>
    </location>
</feature>
<protein>
    <recommendedName>
        <fullName evidence="4">Methyltransferase</fullName>
    </recommendedName>
</protein>
<sequence length="281" mass="30917">MNGALEKLTGYQLRRIPVPAPRSATSAPAAVPAPARPATAKAETQAPAQPKPKPKAAALPADYDDEAKSIIRAVKPYTMTSPERLNAFILATRHVVRHNIPGDIVECGVWRGGSMQACAKTLLALGETDRGLHLFDTFEGMPPPTAEDLRRDGKSAEELLAAQGKDRPIWAIASLEDVQAGFERVPYPGERVHYVQGLVEDTVPQQAPEQISILRLDTDWYASTKHELEFLYPRLVSGGVLLIDDYGYWQGSRQAVDEFLEKTGERLLMLRMDEGRIAVKP</sequence>
<dbReference type="EMBL" id="BMMV01000030">
    <property type="protein sequence ID" value="GGK24558.1"/>
    <property type="molecule type" value="Genomic_DNA"/>
</dbReference>